<feature type="region of interest" description="Disordered" evidence="1">
    <location>
        <begin position="121"/>
        <end position="146"/>
    </location>
</feature>
<accession>A0A7S2KTH1</accession>
<dbReference type="SUPFAM" id="SSF56059">
    <property type="entry name" value="Glutathione synthetase ATP-binding domain-like"/>
    <property type="match status" value="1"/>
</dbReference>
<dbReference type="InterPro" id="IPR049212">
    <property type="entry name" value="DUF6815"/>
</dbReference>
<evidence type="ECO:0000259" key="2">
    <source>
        <dbReference type="Pfam" id="PF20668"/>
    </source>
</evidence>
<dbReference type="NCBIfam" id="NF033816">
    <property type="entry name" value="Cj0069_fam"/>
    <property type="match status" value="1"/>
</dbReference>
<dbReference type="Pfam" id="PF20668">
    <property type="entry name" value="DUF6815"/>
    <property type="match status" value="1"/>
</dbReference>
<dbReference type="EMBL" id="HBGY01018629">
    <property type="protein sequence ID" value="CAD9586402.1"/>
    <property type="molecule type" value="Transcribed_RNA"/>
</dbReference>
<name>A0A7S2KTH1_9STRA</name>
<reference evidence="3" key="1">
    <citation type="submission" date="2021-01" db="EMBL/GenBank/DDBJ databases">
        <authorList>
            <person name="Corre E."/>
            <person name="Pelletier E."/>
            <person name="Niang G."/>
            <person name="Scheremetjew M."/>
            <person name="Finn R."/>
            <person name="Kale V."/>
            <person name="Holt S."/>
            <person name="Cochrane G."/>
            <person name="Meng A."/>
            <person name="Brown T."/>
            <person name="Cohen L."/>
        </authorList>
    </citation>
    <scope>NUCLEOTIDE SEQUENCE</scope>
    <source>
        <strain evidence="3">B650</strain>
    </source>
</reference>
<feature type="compositionally biased region" description="Basic and acidic residues" evidence="1">
    <location>
        <begin position="490"/>
        <end position="503"/>
    </location>
</feature>
<dbReference type="AlphaFoldDB" id="A0A7S2KTH1"/>
<evidence type="ECO:0000313" key="3">
    <source>
        <dbReference type="EMBL" id="CAD9586402.1"/>
    </source>
</evidence>
<proteinExistence type="predicted"/>
<evidence type="ECO:0000256" key="1">
    <source>
        <dbReference type="SAM" id="MobiDB-lite"/>
    </source>
</evidence>
<gene>
    <name evidence="3" type="ORF">LDAN0321_LOCUS11929</name>
</gene>
<sequence>MPTINSSSPFPASVSALMSSANSSIENKAPDVVSLSTCTAATASVDSSISGTIASFPKSLIKENKTKKEKVMRGFIPILEAAGGTDKNEHGHRRDSAAIQNAIEEAGSKSVIVQFHEEQAVVSNANESDDTEEEVSRRNNQARAHNDALRSMLLGRDEATGEMHVSGLVLRNNPGTLSSYTQAKLDAMVIELDQLGVKVMSHPEVQKKMGAKDSLCKIRHLRCGLEDTDVYYDADSFRAGFRKSIAFRPRVIKQNRGSQGEGIWICKLKDEASYCDNFGDVIADLDTKLVLMEANDNHVEEHTVAEFLEFCINGRSEVSGEWHSSGDGKYLEGGIEKGAMLVDQRFLPRIVEGEVRCMMIGDKLVELIHKKPKAGGLSATLQSGAVYTKYPPDAPEFENLVANFKLDLPRIMEAFGISDQPLPLLWTADYIFGEKDEDGKDTFHVGEFNCACVGITQQLHQANLVGETAFRFCFPEDDADVENDVITEEQANKRQKSVDDQDQ</sequence>
<feature type="domain" description="DUF6815" evidence="2">
    <location>
        <begin position="352"/>
        <end position="454"/>
    </location>
</feature>
<feature type="region of interest" description="Disordered" evidence="1">
    <location>
        <begin position="484"/>
        <end position="503"/>
    </location>
</feature>
<protein>
    <recommendedName>
        <fullName evidence="2">DUF6815 domain-containing protein</fullName>
    </recommendedName>
</protein>
<organism evidence="3">
    <name type="scientific">Leptocylindrus danicus</name>
    <dbReference type="NCBI Taxonomy" id="163516"/>
    <lineage>
        <taxon>Eukaryota</taxon>
        <taxon>Sar</taxon>
        <taxon>Stramenopiles</taxon>
        <taxon>Ochrophyta</taxon>
        <taxon>Bacillariophyta</taxon>
        <taxon>Coscinodiscophyceae</taxon>
        <taxon>Chaetocerotophycidae</taxon>
        <taxon>Leptocylindrales</taxon>
        <taxon>Leptocylindraceae</taxon>
        <taxon>Leptocylindrus</taxon>
    </lineage>
</organism>